<dbReference type="PROSITE" id="PS51475">
    <property type="entry name" value="PROTEASOME_ALPHA_2"/>
    <property type="match status" value="1"/>
</dbReference>
<evidence type="ECO:0000256" key="1">
    <source>
        <dbReference type="ARBA" id="ARBA00022942"/>
    </source>
</evidence>
<dbReference type="InterPro" id="IPR050115">
    <property type="entry name" value="Proteasome_alpha"/>
</dbReference>
<comment type="caution">
    <text evidence="4">The sequence shown here is derived from an EMBL/GenBank/DDBJ whole genome shotgun (WGS) entry which is preliminary data.</text>
</comment>
<gene>
    <name evidence="4" type="ORF">AAJ76_1500044498</name>
</gene>
<feature type="domain" description="Proteasome alpha-type subunits" evidence="3">
    <location>
        <begin position="5"/>
        <end position="27"/>
    </location>
</feature>
<keyword evidence="1 2" id="KW-0647">Proteasome</keyword>
<reference evidence="4 5" key="1">
    <citation type="journal article" date="2015" name="Environ. Microbiol.">
        <title>Genome analyses suggest the presence of polyploidy and recent human-driven expansions in eight global populations of the honeybee pathogen Nosema ceranae.</title>
        <authorList>
            <person name="Pelin A."/>
            <person name="Selman M."/>
            <person name="Aris-Brosou S."/>
            <person name="Farinelli L."/>
            <person name="Corradi N."/>
        </authorList>
    </citation>
    <scope>NUCLEOTIDE SEQUENCE [LARGE SCALE GENOMIC DNA]</scope>
    <source>
        <strain evidence="4 5">PA08 1199</strain>
    </source>
</reference>
<dbReference type="Pfam" id="PF10584">
    <property type="entry name" value="Proteasome_A_N"/>
    <property type="match status" value="1"/>
</dbReference>
<dbReference type="VEuPathDB" id="MicrosporidiaDB:G9O61_00g012430"/>
<evidence type="ECO:0000313" key="5">
    <source>
        <dbReference type="Proteomes" id="UP000034350"/>
    </source>
</evidence>
<organism evidence="4 5">
    <name type="scientific">Vairimorpha ceranae</name>
    <dbReference type="NCBI Taxonomy" id="40302"/>
    <lineage>
        <taxon>Eukaryota</taxon>
        <taxon>Fungi</taxon>
        <taxon>Fungi incertae sedis</taxon>
        <taxon>Microsporidia</taxon>
        <taxon>Nosematidae</taxon>
        <taxon>Vairimorpha</taxon>
    </lineage>
</organism>
<evidence type="ECO:0000259" key="3">
    <source>
        <dbReference type="SMART" id="SM00948"/>
    </source>
</evidence>
<dbReference type="InterPro" id="IPR000426">
    <property type="entry name" value="Proteasome_asu_N"/>
</dbReference>
<dbReference type="GO" id="GO:0006511">
    <property type="term" value="P:ubiquitin-dependent protein catabolic process"/>
    <property type="evidence" value="ECO:0007669"/>
    <property type="project" value="InterPro"/>
</dbReference>
<dbReference type="InterPro" id="IPR023332">
    <property type="entry name" value="Proteasome_alpha-type"/>
</dbReference>
<proteinExistence type="inferred from homology"/>
<protein>
    <submittedName>
        <fullName evidence="4">Proteasome subunit alpha type-5</fullName>
    </submittedName>
</protein>
<dbReference type="SMART" id="SM00948">
    <property type="entry name" value="Proteasome_A_N"/>
    <property type="match status" value="1"/>
</dbReference>
<dbReference type="VEuPathDB" id="MicrosporidiaDB:NCER_100782"/>
<dbReference type="GeneID" id="36319008"/>
<dbReference type="OMA" id="RSMIDHA"/>
<dbReference type="AlphaFoldDB" id="A0A0F9YSX2"/>
<dbReference type="SUPFAM" id="SSF56235">
    <property type="entry name" value="N-terminal nucleophile aminohydrolases (Ntn hydrolases)"/>
    <property type="match status" value="1"/>
</dbReference>
<dbReference type="Pfam" id="PF00227">
    <property type="entry name" value="Proteasome"/>
    <property type="match status" value="1"/>
</dbReference>
<sequence length="233" mass="26337">MSSVTKQNATTYSAEGRLYQVEYAMQAMNLGTASIGMKTKDYVLLASEKKIISKLQNPASVKKHFKIYDHITLGFSGISADVKTIVEKSRDFAINHEYLYDENCKVERLLEKLADLSLNFDKKDDCKKIFSRPFGASLLIIGYDTEPRLFCLDPSGSYLEYYAKAIGSGSEVLENMLEQEFDPSLDLENGLKHILNMLSRVMKEKICCSNVEVTVITKEGSKLLKPEEIEQFL</sequence>
<dbReference type="VEuPathDB" id="MicrosporidiaDB:AAJ76_1500044498"/>
<dbReference type="GO" id="GO:0019773">
    <property type="term" value="C:proteasome core complex, alpha-subunit complex"/>
    <property type="evidence" value="ECO:0007669"/>
    <property type="project" value="UniProtKB-UniRule"/>
</dbReference>
<dbReference type="Gene3D" id="3.60.20.10">
    <property type="entry name" value="Glutamine Phosphoribosylpyrophosphate, subunit 1, domain 1"/>
    <property type="match status" value="1"/>
</dbReference>
<dbReference type="InterPro" id="IPR029055">
    <property type="entry name" value="Ntn_hydrolases_N"/>
</dbReference>
<dbReference type="EMBL" id="JPQZ01000015">
    <property type="protein sequence ID" value="KKO75662.1"/>
    <property type="molecule type" value="Genomic_DNA"/>
</dbReference>
<evidence type="ECO:0000256" key="2">
    <source>
        <dbReference type="PROSITE-ProRule" id="PRU00808"/>
    </source>
</evidence>
<evidence type="ECO:0000313" key="4">
    <source>
        <dbReference type="EMBL" id="KKO75662.1"/>
    </source>
</evidence>
<dbReference type="OrthoDB" id="431557at2759"/>
<name>A0A0F9YSX2_9MICR</name>
<accession>A0A0F9YSX2</accession>
<comment type="similarity">
    <text evidence="2">Belongs to the peptidase T1A family.</text>
</comment>
<dbReference type="RefSeq" id="XP_024331404.1">
    <property type="nucleotide sequence ID" value="XM_024474101.1"/>
</dbReference>
<dbReference type="InterPro" id="IPR001353">
    <property type="entry name" value="Proteasome_sua/b"/>
</dbReference>
<keyword evidence="5" id="KW-1185">Reference proteome</keyword>
<dbReference type="Proteomes" id="UP000034350">
    <property type="component" value="Unassembled WGS sequence"/>
</dbReference>
<dbReference type="PANTHER" id="PTHR11599">
    <property type="entry name" value="PROTEASOME SUBUNIT ALPHA/BETA"/>
    <property type="match status" value="1"/>
</dbReference>